<protein>
    <submittedName>
        <fullName evidence="2">Uncharacterized protein</fullName>
    </submittedName>
</protein>
<dbReference type="GeneID" id="98179116"/>
<evidence type="ECO:0000313" key="3">
    <source>
        <dbReference type="Proteomes" id="UP001628179"/>
    </source>
</evidence>
<gene>
    <name evidence="2" type="ORF">MFIFM68171_08373</name>
</gene>
<feature type="region of interest" description="Disordered" evidence="1">
    <location>
        <begin position="52"/>
        <end position="184"/>
    </location>
</feature>
<organism evidence="2 3">
    <name type="scientific">Madurella fahalii</name>
    <dbReference type="NCBI Taxonomy" id="1157608"/>
    <lineage>
        <taxon>Eukaryota</taxon>
        <taxon>Fungi</taxon>
        <taxon>Dikarya</taxon>
        <taxon>Ascomycota</taxon>
        <taxon>Pezizomycotina</taxon>
        <taxon>Sordariomycetes</taxon>
        <taxon>Sordariomycetidae</taxon>
        <taxon>Sordariales</taxon>
        <taxon>Sordariales incertae sedis</taxon>
        <taxon>Madurella</taxon>
    </lineage>
</organism>
<reference evidence="2 3" key="1">
    <citation type="submission" date="2024-09" db="EMBL/GenBank/DDBJ databases">
        <title>Itraconazole resistance in Madurella fahalii resulting from another homologue of gene encoding cytochrome P450 14-alpha sterol demethylase (CYP51).</title>
        <authorList>
            <person name="Yoshioka I."/>
            <person name="Fahal A.H."/>
            <person name="Kaneko S."/>
            <person name="Yaguchi T."/>
        </authorList>
    </citation>
    <scope>NUCLEOTIDE SEQUENCE [LARGE SCALE GENOMIC DNA]</scope>
    <source>
        <strain evidence="2 3">IFM 68171</strain>
    </source>
</reference>
<sequence>MISKTFLVNNLGYELKRDVNRNERVKFMGATGDTAWTLGSIKIGQEFETMEQRRRRCDDRENTAASLGISSGTSRPKKSTTNGKLVDTPSRIASGSGGNREDDSNNLKKLRKPNITKPTSSTDNLGNGRLGGPSNNNSASGSRNAGNVARRGKKPAQDTARFAGSKKENPPGPPAAHSEDGRGY</sequence>
<feature type="compositionally biased region" description="Basic and acidic residues" evidence="1">
    <location>
        <begin position="52"/>
        <end position="62"/>
    </location>
</feature>
<name>A0ABQ0GK71_9PEZI</name>
<proteinExistence type="predicted"/>
<dbReference type="Proteomes" id="UP001628179">
    <property type="component" value="Unassembled WGS sequence"/>
</dbReference>
<feature type="compositionally biased region" description="Polar residues" evidence="1">
    <location>
        <begin position="63"/>
        <end position="83"/>
    </location>
</feature>
<evidence type="ECO:0000256" key="1">
    <source>
        <dbReference type="SAM" id="MobiDB-lite"/>
    </source>
</evidence>
<feature type="compositionally biased region" description="Low complexity" evidence="1">
    <location>
        <begin position="132"/>
        <end position="147"/>
    </location>
</feature>
<dbReference type="RefSeq" id="XP_070919894.1">
    <property type="nucleotide sequence ID" value="XM_071063793.1"/>
</dbReference>
<accession>A0ABQ0GK71</accession>
<comment type="caution">
    <text evidence="2">The sequence shown here is derived from an EMBL/GenBank/DDBJ whole genome shotgun (WGS) entry which is preliminary data.</text>
</comment>
<feature type="compositionally biased region" description="Polar residues" evidence="1">
    <location>
        <begin position="116"/>
        <end position="125"/>
    </location>
</feature>
<evidence type="ECO:0000313" key="2">
    <source>
        <dbReference type="EMBL" id="GAB1318163.1"/>
    </source>
</evidence>
<keyword evidence="3" id="KW-1185">Reference proteome</keyword>
<dbReference type="EMBL" id="BAAFSV010000004">
    <property type="protein sequence ID" value="GAB1318163.1"/>
    <property type="molecule type" value="Genomic_DNA"/>
</dbReference>